<keyword evidence="2" id="KW-0812">Transmembrane</keyword>
<keyword evidence="4" id="KW-1185">Reference proteome</keyword>
<reference evidence="3" key="1">
    <citation type="journal article" date="2021" name="Nat. Commun.">
        <title>Genetic determinants of endophytism in the Arabidopsis root mycobiome.</title>
        <authorList>
            <person name="Mesny F."/>
            <person name="Miyauchi S."/>
            <person name="Thiergart T."/>
            <person name="Pickel B."/>
            <person name="Atanasova L."/>
            <person name="Karlsson M."/>
            <person name="Huettel B."/>
            <person name="Barry K.W."/>
            <person name="Haridas S."/>
            <person name="Chen C."/>
            <person name="Bauer D."/>
            <person name="Andreopoulos W."/>
            <person name="Pangilinan J."/>
            <person name="LaButti K."/>
            <person name="Riley R."/>
            <person name="Lipzen A."/>
            <person name="Clum A."/>
            <person name="Drula E."/>
            <person name="Henrissat B."/>
            <person name="Kohler A."/>
            <person name="Grigoriev I.V."/>
            <person name="Martin F.M."/>
            <person name="Hacquard S."/>
        </authorList>
    </citation>
    <scope>NUCLEOTIDE SEQUENCE</scope>
    <source>
        <strain evidence="3">MPI-CAGE-AT-0016</strain>
    </source>
</reference>
<proteinExistence type="predicted"/>
<evidence type="ECO:0000313" key="3">
    <source>
        <dbReference type="EMBL" id="KAH7362645.1"/>
    </source>
</evidence>
<name>A0A8K0TFH8_9PEZI</name>
<comment type="caution">
    <text evidence="3">The sequence shown here is derived from an EMBL/GenBank/DDBJ whole genome shotgun (WGS) entry which is preliminary data.</text>
</comment>
<accession>A0A8K0TFH8</accession>
<evidence type="ECO:0000313" key="4">
    <source>
        <dbReference type="Proteomes" id="UP000813385"/>
    </source>
</evidence>
<dbReference type="AlphaFoldDB" id="A0A8K0TFH8"/>
<evidence type="ECO:0000256" key="1">
    <source>
        <dbReference type="SAM" id="MobiDB-lite"/>
    </source>
</evidence>
<dbReference type="EMBL" id="JAGPXD010000003">
    <property type="protein sequence ID" value="KAH7362645.1"/>
    <property type="molecule type" value="Genomic_DNA"/>
</dbReference>
<dbReference type="Proteomes" id="UP000813385">
    <property type="component" value="Unassembled WGS sequence"/>
</dbReference>
<gene>
    <name evidence="3" type="ORF">B0T11DRAFT_298031</name>
</gene>
<sequence>MLLPASSSVTTAQPTLHTNPSMEPNDSLEIQQPFLEEVRDLEASMGHTETPITRGGRSQPPIPDGMNMRWLLRHDPQYTERMHNLDYDKKVNDKALMANCWKHQHIRKLVEACPSRDAGVVKVRDWFKLLVESRTPSDQSRDTTYVEQIFWAGKNLHAANEEHFESLLVASGAADASMATLFARDADLATAIYRARNSPQYRFCTTVNRKNRVLQLSLNESYDDDRAIEPSTCHQMVSKILSCRFQDVLVCCSLFLMALLLCTFVAMFVIALMEPSQRYCKYYEEFYLNSTNAERHLVADD</sequence>
<keyword evidence="2" id="KW-0472">Membrane</keyword>
<evidence type="ECO:0000256" key="2">
    <source>
        <dbReference type="SAM" id="Phobius"/>
    </source>
</evidence>
<protein>
    <submittedName>
        <fullName evidence="3">Uncharacterized protein</fullName>
    </submittedName>
</protein>
<feature type="transmembrane region" description="Helical" evidence="2">
    <location>
        <begin position="254"/>
        <end position="273"/>
    </location>
</feature>
<keyword evidence="2" id="KW-1133">Transmembrane helix</keyword>
<organism evidence="3 4">
    <name type="scientific">Plectosphaerella cucumerina</name>
    <dbReference type="NCBI Taxonomy" id="40658"/>
    <lineage>
        <taxon>Eukaryota</taxon>
        <taxon>Fungi</taxon>
        <taxon>Dikarya</taxon>
        <taxon>Ascomycota</taxon>
        <taxon>Pezizomycotina</taxon>
        <taxon>Sordariomycetes</taxon>
        <taxon>Hypocreomycetidae</taxon>
        <taxon>Glomerellales</taxon>
        <taxon>Plectosphaerellaceae</taxon>
        <taxon>Plectosphaerella</taxon>
    </lineage>
</organism>
<feature type="region of interest" description="Disordered" evidence="1">
    <location>
        <begin position="1"/>
        <end position="26"/>
    </location>
</feature>